<dbReference type="PROSITE" id="PS50023">
    <property type="entry name" value="LIM_DOMAIN_2"/>
    <property type="match status" value="1"/>
</dbReference>
<evidence type="ECO:0000256" key="3">
    <source>
        <dbReference type="ARBA" id="ARBA00022833"/>
    </source>
</evidence>
<keyword evidence="4 5" id="KW-0440">LIM domain</keyword>
<accession>A0A914D350</accession>
<keyword evidence="7" id="KW-0812">Transmembrane</keyword>
<dbReference type="GO" id="GO:0005925">
    <property type="term" value="C:focal adhesion"/>
    <property type="evidence" value="ECO:0007669"/>
    <property type="project" value="TreeGrafter"/>
</dbReference>
<evidence type="ECO:0000256" key="1">
    <source>
        <dbReference type="ARBA" id="ARBA00022723"/>
    </source>
</evidence>
<dbReference type="PANTHER" id="PTHR46218:SF4">
    <property type="entry name" value="LIM AND SH3 DOMAIN PROTEIN LASP"/>
    <property type="match status" value="1"/>
</dbReference>
<feature type="region of interest" description="Disordered" evidence="6">
    <location>
        <begin position="96"/>
        <end position="133"/>
    </location>
</feature>
<dbReference type="FunFam" id="2.10.110.10:FF:000087">
    <property type="entry name" value="LIM zinc-binding domain-containing Nebulette"/>
    <property type="match status" value="1"/>
</dbReference>
<keyword evidence="7" id="KW-0472">Membrane</keyword>
<feature type="domain" description="LIM zinc-binding" evidence="8">
    <location>
        <begin position="1"/>
        <end position="49"/>
    </location>
</feature>
<dbReference type="WBParaSite" id="ACRNAN_scaffold18126.g19657.t1">
    <property type="protein sequence ID" value="ACRNAN_scaffold18126.g19657.t1"/>
    <property type="gene ID" value="ACRNAN_scaffold18126.g19657"/>
</dbReference>
<keyword evidence="7" id="KW-1133">Transmembrane helix</keyword>
<evidence type="ECO:0000313" key="10">
    <source>
        <dbReference type="WBParaSite" id="ACRNAN_scaffold18126.g19657.t1"/>
    </source>
</evidence>
<evidence type="ECO:0000256" key="6">
    <source>
        <dbReference type="SAM" id="MobiDB-lite"/>
    </source>
</evidence>
<keyword evidence="9" id="KW-1185">Reference proteome</keyword>
<feature type="transmembrane region" description="Helical" evidence="7">
    <location>
        <begin position="148"/>
        <end position="166"/>
    </location>
</feature>
<dbReference type="PROSITE" id="PS51216">
    <property type="entry name" value="NEBULIN"/>
    <property type="match status" value="2"/>
</dbReference>
<dbReference type="GO" id="GO:0046872">
    <property type="term" value="F:metal ion binding"/>
    <property type="evidence" value="ECO:0007669"/>
    <property type="project" value="UniProtKB-KW"/>
</dbReference>
<dbReference type="InterPro" id="IPR000900">
    <property type="entry name" value="Nebulin_repeat"/>
</dbReference>
<dbReference type="SMART" id="SM00227">
    <property type="entry name" value="NEBU"/>
    <property type="match status" value="2"/>
</dbReference>
<keyword evidence="3 5" id="KW-0862">Zinc</keyword>
<dbReference type="InterPro" id="IPR051759">
    <property type="entry name" value="LIM-SH3_domain_protein"/>
</dbReference>
<evidence type="ECO:0000256" key="2">
    <source>
        <dbReference type="ARBA" id="ARBA00022737"/>
    </source>
</evidence>
<keyword evidence="1 5" id="KW-0479">Metal-binding</keyword>
<dbReference type="PANTHER" id="PTHR46218">
    <property type="entry name" value="LASP"/>
    <property type="match status" value="1"/>
</dbReference>
<dbReference type="Pfam" id="PF00880">
    <property type="entry name" value="Nebulin"/>
    <property type="match status" value="2"/>
</dbReference>
<evidence type="ECO:0000256" key="4">
    <source>
        <dbReference type="ARBA" id="ARBA00023038"/>
    </source>
</evidence>
<organism evidence="9 10">
    <name type="scientific">Acrobeloides nanus</name>
    <dbReference type="NCBI Taxonomy" id="290746"/>
    <lineage>
        <taxon>Eukaryota</taxon>
        <taxon>Metazoa</taxon>
        <taxon>Ecdysozoa</taxon>
        <taxon>Nematoda</taxon>
        <taxon>Chromadorea</taxon>
        <taxon>Rhabditida</taxon>
        <taxon>Tylenchina</taxon>
        <taxon>Cephalobomorpha</taxon>
        <taxon>Cephaloboidea</taxon>
        <taxon>Cephalobidae</taxon>
        <taxon>Acrobeloides</taxon>
    </lineage>
</organism>
<proteinExistence type="predicted"/>
<feature type="compositionally biased region" description="Basic and acidic residues" evidence="6">
    <location>
        <begin position="109"/>
        <end position="126"/>
    </location>
</feature>
<dbReference type="GO" id="GO:0051015">
    <property type="term" value="F:actin filament binding"/>
    <property type="evidence" value="ECO:0007669"/>
    <property type="project" value="TreeGrafter"/>
</dbReference>
<evidence type="ECO:0000256" key="7">
    <source>
        <dbReference type="SAM" id="Phobius"/>
    </source>
</evidence>
<dbReference type="GO" id="GO:0005737">
    <property type="term" value="C:cytoplasm"/>
    <property type="evidence" value="ECO:0007669"/>
    <property type="project" value="UniProtKB-ARBA"/>
</dbReference>
<dbReference type="SMART" id="SM00132">
    <property type="entry name" value="LIM"/>
    <property type="match status" value="1"/>
</dbReference>
<dbReference type="Proteomes" id="UP000887540">
    <property type="component" value="Unplaced"/>
</dbReference>
<name>A0A914D350_9BILA</name>
<protein>
    <submittedName>
        <fullName evidence="10">LIM zinc-binding domain-containing protein</fullName>
    </submittedName>
</protein>
<dbReference type="InterPro" id="IPR001781">
    <property type="entry name" value="Znf_LIM"/>
</dbReference>
<keyword evidence="2" id="KW-0677">Repeat</keyword>
<dbReference type="AlphaFoldDB" id="A0A914D350"/>
<evidence type="ECO:0000259" key="8">
    <source>
        <dbReference type="PROSITE" id="PS50023"/>
    </source>
</evidence>
<dbReference type="Pfam" id="PF00412">
    <property type="entry name" value="LIM"/>
    <property type="match status" value="1"/>
</dbReference>
<sequence length="167" mass="19435">MEELKCLDKVWHKQCFKCTSCGMTLNMKNYKGYEKQPYCEPHYPKTTATAVTDTPEMRRLAENTKIQSQVQYHAEYEKMKGTKTQIADDPEIQRHKQNTQIQSQVQYHGEVEKKKKQEQARPDRQELGNSTPSGYSKSFFGLPKASCWAVLISIFMLLASIFILNFR</sequence>
<reference evidence="10" key="1">
    <citation type="submission" date="2022-11" db="UniProtKB">
        <authorList>
            <consortium name="WormBaseParasite"/>
        </authorList>
    </citation>
    <scope>IDENTIFICATION</scope>
</reference>
<dbReference type="Gene3D" id="2.10.110.10">
    <property type="entry name" value="Cysteine Rich Protein"/>
    <property type="match status" value="1"/>
</dbReference>
<evidence type="ECO:0000256" key="5">
    <source>
        <dbReference type="PROSITE-ProRule" id="PRU00125"/>
    </source>
</evidence>
<evidence type="ECO:0000313" key="9">
    <source>
        <dbReference type="Proteomes" id="UP000887540"/>
    </source>
</evidence>
<dbReference type="SUPFAM" id="SSF57716">
    <property type="entry name" value="Glucocorticoid receptor-like (DNA-binding domain)"/>
    <property type="match status" value="1"/>
</dbReference>